<reference evidence="2" key="1">
    <citation type="submission" date="2021-09" db="EMBL/GenBank/DDBJ databases">
        <authorList>
            <person name="Martin H S."/>
        </authorList>
    </citation>
    <scope>NUCLEOTIDE SEQUENCE</scope>
</reference>
<feature type="region of interest" description="Disordered" evidence="1">
    <location>
        <begin position="197"/>
        <end position="248"/>
    </location>
</feature>
<dbReference type="AlphaFoldDB" id="A0A8J2QKV0"/>
<protein>
    <submittedName>
        <fullName evidence="2">(African queen) hypothetical protein</fullName>
    </submittedName>
</protein>
<evidence type="ECO:0000313" key="3">
    <source>
        <dbReference type="Proteomes" id="UP000789524"/>
    </source>
</evidence>
<gene>
    <name evidence="2" type="ORF">DCHRY22_LOCUS5562</name>
</gene>
<organism evidence="2 3">
    <name type="scientific">Danaus chrysippus</name>
    <name type="common">African queen</name>
    <dbReference type="NCBI Taxonomy" id="151541"/>
    <lineage>
        <taxon>Eukaryota</taxon>
        <taxon>Metazoa</taxon>
        <taxon>Ecdysozoa</taxon>
        <taxon>Arthropoda</taxon>
        <taxon>Hexapoda</taxon>
        <taxon>Insecta</taxon>
        <taxon>Pterygota</taxon>
        <taxon>Neoptera</taxon>
        <taxon>Endopterygota</taxon>
        <taxon>Lepidoptera</taxon>
        <taxon>Glossata</taxon>
        <taxon>Ditrysia</taxon>
        <taxon>Papilionoidea</taxon>
        <taxon>Nymphalidae</taxon>
        <taxon>Danainae</taxon>
        <taxon>Danaini</taxon>
        <taxon>Danaina</taxon>
        <taxon>Danaus</taxon>
        <taxon>Anosia</taxon>
    </lineage>
</organism>
<keyword evidence="3" id="KW-1185">Reference proteome</keyword>
<feature type="compositionally biased region" description="Polar residues" evidence="1">
    <location>
        <begin position="113"/>
        <end position="126"/>
    </location>
</feature>
<feature type="region of interest" description="Disordered" evidence="1">
    <location>
        <begin position="109"/>
        <end position="149"/>
    </location>
</feature>
<feature type="compositionally biased region" description="Basic residues" evidence="1">
    <location>
        <begin position="222"/>
        <end position="231"/>
    </location>
</feature>
<dbReference type="EMBL" id="CAKASE010000051">
    <property type="protein sequence ID" value="CAG9564585.1"/>
    <property type="molecule type" value="Genomic_DNA"/>
</dbReference>
<evidence type="ECO:0000256" key="1">
    <source>
        <dbReference type="SAM" id="MobiDB-lite"/>
    </source>
</evidence>
<name>A0A8J2QKV0_9NEOP</name>
<dbReference type="Proteomes" id="UP000789524">
    <property type="component" value="Unassembled WGS sequence"/>
</dbReference>
<evidence type="ECO:0000313" key="2">
    <source>
        <dbReference type="EMBL" id="CAG9564585.1"/>
    </source>
</evidence>
<accession>A0A8J2QKV0</accession>
<comment type="caution">
    <text evidence="2">The sequence shown here is derived from an EMBL/GenBank/DDBJ whole genome shotgun (WGS) entry which is preliminary data.</text>
</comment>
<sequence>MILFVSYLIESKRYVKDFKIMLERQDNQVKNVVTLCMNTIKEMKTGQLLLDHQDGRSLNALNRTCKLQNKLKRVRVIAIVMRRYPQAEMLLCQQGHGLIWIGKKRKSTKKENMLTQNSHSPSTSPKAKTIAERKSWKLSPGSKNRKTSPVPKAKITYNVASQTNIVVDIPNKEKMGKVIKELHSKVEVLEAEFQTREPETLSVPDPLEQMTDCASDDYFRPQQRRRTSKRKRDFDSHHGLRKGNYTRN</sequence>
<proteinExistence type="predicted"/>